<dbReference type="AlphaFoldDB" id="A0A4R6P2P6"/>
<dbReference type="Gene3D" id="3.30.505.50">
    <property type="entry name" value="Sigma 54 modulation/S30EA ribosomal protein, C-terminal domain"/>
    <property type="match status" value="1"/>
</dbReference>
<protein>
    <recommendedName>
        <fullName evidence="4">Sigma 54 modulation/S30EA-like ribosomal protein</fullName>
    </recommendedName>
</protein>
<evidence type="ECO:0008006" key="4">
    <source>
        <dbReference type="Google" id="ProtNLM"/>
    </source>
</evidence>
<proteinExistence type="predicted"/>
<accession>A0A4R6P2P6</accession>
<evidence type="ECO:0000313" key="2">
    <source>
        <dbReference type="EMBL" id="TDP31535.1"/>
    </source>
</evidence>
<organism evidence="2 3">
    <name type="scientific">Nocardia ignorata</name>
    <dbReference type="NCBI Taxonomy" id="145285"/>
    <lineage>
        <taxon>Bacteria</taxon>
        <taxon>Bacillati</taxon>
        <taxon>Actinomycetota</taxon>
        <taxon>Actinomycetes</taxon>
        <taxon>Mycobacteriales</taxon>
        <taxon>Nocardiaceae</taxon>
        <taxon>Nocardia</taxon>
    </lineage>
</organism>
<comment type="caution">
    <text evidence="2">The sequence shown here is derived from an EMBL/GenBank/DDBJ whole genome shotgun (WGS) entry which is preliminary data.</text>
</comment>
<reference evidence="2 3" key="1">
    <citation type="submission" date="2019-03" db="EMBL/GenBank/DDBJ databases">
        <title>Genomic Encyclopedia of Type Strains, Phase IV (KMG-IV): sequencing the most valuable type-strain genomes for metagenomic binning, comparative biology and taxonomic classification.</title>
        <authorList>
            <person name="Goeker M."/>
        </authorList>
    </citation>
    <scope>NUCLEOTIDE SEQUENCE [LARGE SCALE GENOMIC DNA]</scope>
    <source>
        <strain evidence="2 3">DSM 44496</strain>
    </source>
</reference>
<evidence type="ECO:0000313" key="3">
    <source>
        <dbReference type="Proteomes" id="UP000295087"/>
    </source>
</evidence>
<dbReference type="InterPro" id="IPR038416">
    <property type="entry name" value="Ribosom_S30AE_C_sf"/>
</dbReference>
<gene>
    <name evidence="2" type="ORF">DFR75_108140</name>
</gene>
<sequence length="127" mass="13875">MDAMDYDVELFTDAETGEDAIVYWAGPLGVRLARQHRMQPPTAPHAIAVSVSSRPALQLTDLEAADRLCSYGLPHLFFSAADDRRGRLLYRRHDGDLTIVEPMSSPGTPQPGPRPTSRPAAQTGMDS</sequence>
<keyword evidence="3" id="KW-1185">Reference proteome</keyword>
<dbReference type="Proteomes" id="UP000295087">
    <property type="component" value="Unassembled WGS sequence"/>
</dbReference>
<dbReference type="RefSeq" id="WP_067488190.1">
    <property type="nucleotide sequence ID" value="NZ_SNXK01000008.1"/>
</dbReference>
<feature type="region of interest" description="Disordered" evidence="1">
    <location>
        <begin position="98"/>
        <end position="127"/>
    </location>
</feature>
<evidence type="ECO:0000256" key="1">
    <source>
        <dbReference type="SAM" id="MobiDB-lite"/>
    </source>
</evidence>
<dbReference type="EMBL" id="SNXK01000008">
    <property type="protein sequence ID" value="TDP31535.1"/>
    <property type="molecule type" value="Genomic_DNA"/>
</dbReference>
<name>A0A4R6P2P6_NOCIG</name>